<keyword evidence="4 6" id="KW-0472">Membrane</keyword>
<reference evidence="7" key="1">
    <citation type="submission" date="2022-07" db="EMBL/GenBank/DDBJ databases">
        <title>Draft genome sequence of Zalerion maritima ATCC 34329, a (micro)plastics degrading marine fungus.</title>
        <authorList>
            <person name="Paco A."/>
            <person name="Goncalves M.F.M."/>
            <person name="Rocha-Santos T.A.P."/>
            <person name="Alves A."/>
        </authorList>
    </citation>
    <scope>NUCLEOTIDE SEQUENCE</scope>
    <source>
        <strain evidence="7">ATCC 34329</strain>
    </source>
</reference>
<evidence type="ECO:0000313" key="7">
    <source>
        <dbReference type="EMBL" id="KAJ2899989.1"/>
    </source>
</evidence>
<dbReference type="EMBL" id="JAKWBI020000183">
    <property type="protein sequence ID" value="KAJ2899989.1"/>
    <property type="molecule type" value="Genomic_DNA"/>
</dbReference>
<feature type="transmembrane region" description="Helical" evidence="6">
    <location>
        <begin position="225"/>
        <end position="248"/>
    </location>
</feature>
<dbReference type="AlphaFoldDB" id="A0AAD5WQN1"/>
<dbReference type="GO" id="GO:0046872">
    <property type="term" value="F:metal ion binding"/>
    <property type="evidence" value="ECO:0007669"/>
    <property type="project" value="UniProtKB-KW"/>
</dbReference>
<keyword evidence="5" id="KW-0479">Metal-binding</keyword>
<feature type="binding site" evidence="5">
    <location>
        <position position="299"/>
    </location>
    <ligand>
        <name>Zn(2+)</name>
        <dbReference type="ChEBI" id="CHEBI:29105"/>
    </ligand>
</feature>
<dbReference type="Proteomes" id="UP001201980">
    <property type="component" value="Unassembled WGS sequence"/>
</dbReference>
<comment type="subcellular location">
    <subcellularLocation>
        <location evidence="1">Membrane</location>
        <topology evidence="1">Multi-pass membrane protein</topology>
    </subcellularLocation>
</comment>
<keyword evidence="2 6" id="KW-0812">Transmembrane</keyword>
<feature type="transmembrane region" description="Helical" evidence="6">
    <location>
        <begin position="260"/>
        <end position="281"/>
    </location>
</feature>
<feature type="binding site" evidence="5">
    <location>
        <position position="148"/>
    </location>
    <ligand>
        <name>Zn(2+)</name>
        <dbReference type="ChEBI" id="CHEBI:29105"/>
    </ligand>
</feature>
<dbReference type="PANTHER" id="PTHR20855">
    <property type="entry name" value="ADIPOR/PROGESTIN RECEPTOR-RELATED"/>
    <property type="match status" value="1"/>
</dbReference>
<evidence type="ECO:0000256" key="2">
    <source>
        <dbReference type="ARBA" id="ARBA00022692"/>
    </source>
</evidence>
<dbReference type="PANTHER" id="PTHR20855:SF130">
    <property type="entry name" value="HAEMOLYSIN-III FAMILY PROTEIN"/>
    <property type="match status" value="1"/>
</dbReference>
<keyword evidence="7" id="KW-0675">Receptor</keyword>
<evidence type="ECO:0000256" key="6">
    <source>
        <dbReference type="SAM" id="Phobius"/>
    </source>
</evidence>
<feature type="binding site" evidence="5">
    <location>
        <position position="303"/>
    </location>
    <ligand>
        <name>Zn(2+)</name>
        <dbReference type="ChEBI" id="CHEBI:29105"/>
    </ligand>
</feature>
<evidence type="ECO:0000256" key="1">
    <source>
        <dbReference type="ARBA" id="ARBA00004141"/>
    </source>
</evidence>
<sequence length="344" mass="38223">MTIDSTFDIRDGLRSRIAQSSAILKTVVLDVSSTEEPDLRRQRSPCLTRRQQAGHDRATLEWHEIKPWQQRANCSVKECFYSWTYLHNETINIYSHLLGAVLYLSLPVIMFVTSIPPRWHIATRLDILACSSYFLGVGTCFVLSTAFHTLHPHSSPLYHFLISLDILGILALMSSATFPLLHFSFPCHPVPQAMYFILSLLLSLTCALFISLPKLRGPELGPLRAVLFSSFALASFVVPLLHAIWILADAGGTGEAWDRMALPWVAGLAGCNALAVGVYGMKFPERYYPRTFDIFGASHQLMHIFVLFAALSYTVGVFRMFDFAHGVHGGCSTSPLSSSSSPIP</sequence>
<keyword evidence="3 6" id="KW-1133">Transmembrane helix</keyword>
<evidence type="ECO:0000256" key="5">
    <source>
        <dbReference type="PIRSR" id="PIRSR604254-1"/>
    </source>
</evidence>
<comment type="caution">
    <text evidence="7">The sequence shown here is derived from an EMBL/GenBank/DDBJ whole genome shotgun (WGS) entry which is preliminary data.</text>
</comment>
<accession>A0AAD5WQN1</accession>
<organism evidence="7 8">
    <name type="scientific">Zalerion maritima</name>
    <dbReference type="NCBI Taxonomy" id="339359"/>
    <lineage>
        <taxon>Eukaryota</taxon>
        <taxon>Fungi</taxon>
        <taxon>Dikarya</taxon>
        <taxon>Ascomycota</taxon>
        <taxon>Pezizomycotina</taxon>
        <taxon>Sordariomycetes</taxon>
        <taxon>Lulworthiomycetidae</taxon>
        <taxon>Lulworthiales</taxon>
        <taxon>Lulworthiaceae</taxon>
        <taxon>Zalerion</taxon>
    </lineage>
</organism>
<feature type="transmembrane region" description="Helical" evidence="6">
    <location>
        <begin position="93"/>
        <end position="115"/>
    </location>
</feature>
<keyword evidence="8" id="KW-1185">Reference proteome</keyword>
<keyword evidence="5" id="KW-0862">Zinc</keyword>
<dbReference type="GO" id="GO:0016020">
    <property type="term" value="C:membrane"/>
    <property type="evidence" value="ECO:0007669"/>
    <property type="project" value="UniProtKB-SubCell"/>
</dbReference>
<feature type="transmembrane region" description="Helical" evidence="6">
    <location>
        <begin position="127"/>
        <end position="151"/>
    </location>
</feature>
<evidence type="ECO:0000256" key="4">
    <source>
        <dbReference type="ARBA" id="ARBA00023136"/>
    </source>
</evidence>
<evidence type="ECO:0000256" key="3">
    <source>
        <dbReference type="ARBA" id="ARBA00022989"/>
    </source>
</evidence>
<feature type="transmembrane region" description="Helical" evidence="6">
    <location>
        <begin position="301"/>
        <end position="318"/>
    </location>
</feature>
<dbReference type="GO" id="GO:0038023">
    <property type="term" value="F:signaling receptor activity"/>
    <property type="evidence" value="ECO:0007669"/>
    <property type="project" value="TreeGrafter"/>
</dbReference>
<gene>
    <name evidence="7" type="ORF">MKZ38_002708</name>
</gene>
<feature type="transmembrane region" description="Helical" evidence="6">
    <location>
        <begin position="157"/>
        <end position="181"/>
    </location>
</feature>
<dbReference type="Pfam" id="PF03006">
    <property type="entry name" value="HlyIII"/>
    <property type="match status" value="1"/>
</dbReference>
<proteinExistence type="predicted"/>
<protein>
    <submittedName>
        <fullName evidence="7">ADIPOR-like receptor</fullName>
    </submittedName>
</protein>
<dbReference type="InterPro" id="IPR004254">
    <property type="entry name" value="AdipoR/HlyIII-related"/>
</dbReference>
<feature type="transmembrane region" description="Helical" evidence="6">
    <location>
        <begin position="193"/>
        <end position="213"/>
    </location>
</feature>
<dbReference type="GO" id="GO:0006882">
    <property type="term" value="P:intracellular zinc ion homeostasis"/>
    <property type="evidence" value="ECO:0007669"/>
    <property type="project" value="TreeGrafter"/>
</dbReference>
<evidence type="ECO:0000313" key="8">
    <source>
        <dbReference type="Proteomes" id="UP001201980"/>
    </source>
</evidence>
<name>A0AAD5WQN1_9PEZI</name>